<sequence>MENEGLIAFSLYSAGEVGLLHGWINHRVFMVFEDSEETVETYIDARGLDHGLSEGLDPHPSGGDLDSDIAVTQ</sequence>
<dbReference type="EMBL" id="CAEZXB010000062">
    <property type="protein sequence ID" value="CAB4689936.1"/>
    <property type="molecule type" value="Genomic_DNA"/>
</dbReference>
<evidence type="ECO:0000313" key="2">
    <source>
        <dbReference type="EMBL" id="CAB4689936.1"/>
    </source>
</evidence>
<dbReference type="AlphaFoldDB" id="A0A6J6NUL4"/>
<name>A0A6J6NUL4_9ZZZZ</name>
<gene>
    <name evidence="2" type="ORF">UFOPK2342_01711</name>
</gene>
<organism evidence="2">
    <name type="scientific">freshwater metagenome</name>
    <dbReference type="NCBI Taxonomy" id="449393"/>
    <lineage>
        <taxon>unclassified sequences</taxon>
        <taxon>metagenomes</taxon>
        <taxon>ecological metagenomes</taxon>
    </lineage>
</organism>
<accession>A0A6J6NUL4</accession>
<feature type="region of interest" description="Disordered" evidence="1">
    <location>
        <begin position="53"/>
        <end position="73"/>
    </location>
</feature>
<proteinExistence type="predicted"/>
<evidence type="ECO:0000256" key="1">
    <source>
        <dbReference type="SAM" id="MobiDB-lite"/>
    </source>
</evidence>
<reference evidence="2" key="1">
    <citation type="submission" date="2020-05" db="EMBL/GenBank/DDBJ databases">
        <authorList>
            <person name="Chiriac C."/>
            <person name="Salcher M."/>
            <person name="Ghai R."/>
            <person name="Kavagutti S V."/>
        </authorList>
    </citation>
    <scope>NUCLEOTIDE SEQUENCE</scope>
</reference>
<protein>
    <submittedName>
        <fullName evidence="2">Unannotated protein</fullName>
    </submittedName>
</protein>